<evidence type="ECO:0000256" key="3">
    <source>
        <dbReference type="SAM" id="Phobius"/>
    </source>
</evidence>
<evidence type="ECO:0000256" key="1">
    <source>
        <dbReference type="SAM" id="Coils"/>
    </source>
</evidence>
<evidence type="ECO:0000313" key="5">
    <source>
        <dbReference type="Proteomes" id="UP001141253"/>
    </source>
</evidence>
<proteinExistence type="predicted"/>
<evidence type="ECO:0000256" key="2">
    <source>
        <dbReference type="SAM" id="MobiDB-lite"/>
    </source>
</evidence>
<evidence type="ECO:0000313" key="4">
    <source>
        <dbReference type="EMBL" id="KAJ6375694.1"/>
    </source>
</evidence>
<protein>
    <recommendedName>
        <fullName evidence="6">S phase cyclin A-associated protein in the endoplasmic reticulum N-terminal domain-containing protein</fullName>
    </recommendedName>
</protein>
<organism evidence="4 5">
    <name type="scientific">Salix suchowensis</name>
    <dbReference type="NCBI Taxonomy" id="1278906"/>
    <lineage>
        <taxon>Eukaryota</taxon>
        <taxon>Viridiplantae</taxon>
        <taxon>Streptophyta</taxon>
        <taxon>Embryophyta</taxon>
        <taxon>Tracheophyta</taxon>
        <taxon>Spermatophyta</taxon>
        <taxon>Magnoliopsida</taxon>
        <taxon>eudicotyledons</taxon>
        <taxon>Gunneridae</taxon>
        <taxon>Pentapetalae</taxon>
        <taxon>rosids</taxon>
        <taxon>fabids</taxon>
        <taxon>Malpighiales</taxon>
        <taxon>Salicaceae</taxon>
        <taxon>Saliceae</taxon>
        <taxon>Salix</taxon>
    </lineage>
</organism>
<evidence type="ECO:0008006" key="6">
    <source>
        <dbReference type="Google" id="ProtNLM"/>
    </source>
</evidence>
<keyword evidence="3" id="KW-0472">Membrane</keyword>
<comment type="caution">
    <text evidence="4">The sequence shown here is derived from an EMBL/GenBank/DDBJ whole genome shotgun (WGS) entry which is preliminary data.</text>
</comment>
<sequence>MKEAILVLEEAASDFKELTKRVQEFENVKRSSPQSIDVKCLKSEHHRPHAMSWEVRRMTTSSQRAEILSSSLETFKKIQQERANMLAANNTKILGLQCSSSHDVSVDHQNKSAGKSDLMLSAKDSVMKSRKQSGGSYSTQGNLNDKKQNIDLGRFNKVNFVKNGNDAPHNVSSSSANSSMILSRDNSASGFVKGKRETEADVLLHKKDKTLSENAIDKNLKSAEKTTKKQIPLFEKDKERRNSSSRKSMEAWKERRNWEDILSSPFCVSTRLSHSPGISRKSAERARILHAKLMSPDKKKKTAFDLKREAEEKHARAMRIRSELENERVQKLQRTSEKLNRVNEWQAVRTMKLREGMYARHQRGESRHEAFLAQVVRRAGDESSKVNEVRFITSLNEENKKLMLRQKLHDSELRRAEKLQVIKTKQKEDMAREEAVLERRKLIEAEKLQRLAETQRKKEEAQVRREEERKASNAAREARAIVQLRRREERAKAQQEEAELLAQKLAERLSESEQRRKFYLEQIRERASMDFRDQSSPLMRRSMYKEGQGKALLQHSMKRRIKKIRQRLMALRYEFTEPPASSENTGMGYRMAVGTARAKFGRWLQELQRLRQARKKGAASIGLITAEMIKFVEGKDPELQASRQAGLLDFIAAALPASHTSNPETCQVTIHLLKLLRVVLSAPANRSYFLSQNLLPPIIPMLSAALENYIKIAASLNVPGSINLQSSKTSVENFGSISEVLDNFLWTVGTVIGHASSDEQQVQMRDGLLELLIAYQVIHRLRDLFALYDRPQVEGSPFPSSILLSIHLLVALTYRPGTNSSINWESSPVKTVLGFENQEAKPIENANLQFSSVVMTSEDLRPPLFVLNCSPAVLPPNVSEDIQLDESCDINEIKESVSISKDGEQKPQSYVELNITNTNTRDVKDEAQKNLIEEKDLKQFVSDCAEHKNNVVLNMKEPVAFLLSAISETGLVSLPSLLTAVLLQANNRLSSEQGSYILPSNFEEVATGVLKVLNNLALLDIVFMQRMLVGFLLLECLLLLGYFALFHTENQVVLRWGKSPTILHKICDLPFVFFSDTELIPVLAGALVAACYGCEQNKCVVQQELSMDMLVSLLRSCRNVLPAMRSNPIVENLPTEDPNESNQQISELKRSSQGDILQRSNRYNSRSLRVSMGKTGTFGNNIRGGKMRCQRDGKTTKTSEEMALKYNLVAPQTSMMLHCRFPGSFMDRAEQFFTAGMTNVADEV</sequence>
<dbReference type="PANTHER" id="PTHR31434">
    <property type="entry name" value="S PHASE CYCLIN A-ASSOCIATED PROTEIN IN THE ENDOPLASMIC RETICULUM"/>
    <property type="match status" value="1"/>
</dbReference>
<dbReference type="EMBL" id="JAPFFI010000010">
    <property type="protein sequence ID" value="KAJ6375694.1"/>
    <property type="molecule type" value="Genomic_DNA"/>
</dbReference>
<feature type="region of interest" description="Disordered" evidence="2">
    <location>
        <begin position="453"/>
        <end position="477"/>
    </location>
</feature>
<accession>A0ABQ9B6Q5</accession>
<feature type="region of interest" description="Disordered" evidence="2">
    <location>
        <begin position="128"/>
        <end position="147"/>
    </location>
</feature>
<dbReference type="PANTHER" id="PTHR31434:SF2">
    <property type="entry name" value="S PHASE CYCLIN A-ASSOCIATED PROTEIN IN THE ENDOPLASMIC RETICULUM"/>
    <property type="match status" value="1"/>
</dbReference>
<keyword evidence="3" id="KW-0812">Transmembrane</keyword>
<feature type="transmembrane region" description="Helical" evidence="3">
    <location>
        <begin position="1027"/>
        <end position="1045"/>
    </location>
</feature>
<keyword evidence="1" id="KW-0175">Coiled coil</keyword>
<reference evidence="4" key="1">
    <citation type="submission" date="2022-10" db="EMBL/GenBank/DDBJ databases">
        <authorList>
            <person name="Hyden B.L."/>
            <person name="Feng K."/>
            <person name="Yates T."/>
            <person name="Jawdy S."/>
            <person name="Smart L.B."/>
            <person name="Muchero W."/>
        </authorList>
    </citation>
    <scope>NUCLEOTIDE SEQUENCE</scope>
    <source>
        <tissue evidence="4">Shoot tip</tissue>
    </source>
</reference>
<reference evidence="4" key="2">
    <citation type="journal article" date="2023" name="Int. J. Mol. Sci.">
        <title>De Novo Assembly and Annotation of 11 Diverse Shrub Willow (Salix) Genomes Reveals Novel Gene Organization in Sex-Linked Regions.</title>
        <authorList>
            <person name="Hyden B."/>
            <person name="Feng K."/>
            <person name="Yates T.B."/>
            <person name="Jawdy S."/>
            <person name="Cereghino C."/>
            <person name="Smart L.B."/>
            <person name="Muchero W."/>
        </authorList>
    </citation>
    <scope>NUCLEOTIDE SEQUENCE</scope>
    <source>
        <tissue evidence="4">Shoot tip</tissue>
    </source>
</reference>
<keyword evidence="3" id="KW-1133">Transmembrane helix</keyword>
<dbReference type="Proteomes" id="UP001141253">
    <property type="component" value="Chromosome 12"/>
</dbReference>
<feature type="coiled-coil region" evidence="1">
    <location>
        <begin position="1"/>
        <end position="28"/>
    </location>
</feature>
<keyword evidence="5" id="KW-1185">Reference proteome</keyword>
<feature type="region of interest" description="Disordered" evidence="2">
    <location>
        <begin position="1129"/>
        <end position="1154"/>
    </location>
</feature>
<name>A0ABQ9B6Q5_9ROSI</name>
<gene>
    <name evidence="4" type="ORF">OIU77_000630</name>
</gene>
<feature type="compositionally biased region" description="Polar residues" evidence="2">
    <location>
        <begin position="132"/>
        <end position="143"/>
    </location>
</feature>